<dbReference type="AlphaFoldDB" id="A0A8D8NE66"/>
<sequence>MGYRNCVILVFLYFFSFNELMSILVLGTCLCCIKLFIFYLLLAPFGRTFDFIFINLPSNSARMFNVGFFKATSYIFLGGIDKTDNDRLWVKFIQSSVVMFIIVHLTTEFRKNFVNFDR</sequence>
<proteinExistence type="predicted"/>
<dbReference type="EMBL" id="HBUE01024761">
    <property type="protein sequence ID" value="CAG6454131.1"/>
    <property type="molecule type" value="Transcribed_RNA"/>
</dbReference>
<keyword evidence="1" id="KW-1133">Transmembrane helix</keyword>
<dbReference type="EMBL" id="HBUE01266438">
    <property type="protein sequence ID" value="CAG6561565.1"/>
    <property type="molecule type" value="Transcribed_RNA"/>
</dbReference>
<evidence type="ECO:0000313" key="2">
    <source>
        <dbReference type="EMBL" id="CAG6561565.1"/>
    </source>
</evidence>
<accession>A0A8D8NE66</accession>
<evidence type="ECO:0000256" key="1">
    <source>
        <dbReference type="SAM" id="Phobius"/>
    </source>
</evidence>
<reference evidence="2" key="1">
    <citation type="submission" date="2021-05" db="EMBL/GenBank/DDBJ databases">
        <authorList>
            <person name="Alioto T."/>
            <person name="Alioto T."/>
            <person name="Gomez Garrido J."/>
        </authorList>
    </citation>
    <scope>NUCLEOTIDE SEQUENCE</scope>
</reference>
<keyword evidence="1" id="KW-0812">Transmembrane</keyword>
<name>A0A8D8NE66_CULPI</name>
<protein>
    <submittedName>
        <fullName evidence="2">(northern house mosquito) hypothetical protein</fullName>
    </submittedName>
</protein>
<organism evidence="2">
    <name type="scientific">Culex pipiens</name>
    <name type="common">House mosquito</name>
    <dbReference type="NCBI Taxonomy" id="7175"/>
    <lineage>
        <taxon>Eukaryota</taxon>
        <taxon>Metazoa</taxon>
        <taxon>Ecdysozoa</taxon>
        <taxon>Arthropoda</taxon>
        <taxon>Hexapoda</taxon>
        <taxon>Insecta</taxon>
        <taxon>Pterygota</taxon>
        <taxon>Neoptera</taxon>
        <taxon>Endopterygota</taxon>
        <taxon>Diptera</taxon>
        <taxon>Nematocera</taxon>
        <taxon>Culicoidea</taxon>
        <taxon>Culicidae</taxon>
        <taxon>Culicinae</taxon>
        <taxon>Culicini</taxon>
        <taxon>Culex</taxon>
        <taxon>Culex</taxon>
    </lineage>
</organism>
<feature type="transmembrane region" description="Helical" evidence="1">
    <location>
        <begin position="92"/>
        <end position="109"/>
    </location>
</feature>
<feature type="transmembrane region" description="Helical" evidence="1">
    <location>
        <begin position="20"/>
        <end position="42"/>
    </location>
</feature>
<keyword evidence="1" id="KW-0472">Membrane</keyword>
<dbReference type="EMBL" id="HBUE01161247">
    <property type="protein sequence ID" value="CAG6510161.1"/>
    <property type="molecule type" value="Transcribed_RNA"/>
</dbReference>